<dbReference type="SMART" id="SM00728">
    <property type="entry name" value="ChW"/>
    <property type="match status" value="3"/>
</dbReference>
<organism evidence="3 4">
    <name type="scientific">Acetobacterium malicum</name>
    <dbReference type="NCBI Taxonomy" id="52692"/>
    <lineage>
        <taxon>Bacteria</taxon>
        <taxon>Bacillati</taxon>
        <taxon>Bacillota</taxon>
        <taxon>Clostridia</taxon>
        <taxon>Eubacteriales</taxon>
        <taxon>Eubacteriaceae</taxon>
        <taxon>Acetobacterium</taxon>
    </lineage>
</organism>
<accession>A0ABR6YSF9</accession>
<feature type="signal peptide" evidence="2">
    <location>
        <begin position="1"/>
        <end position="42"/>
    </location>
</feature>
<dbReference type="Proteomes" id="UP000622405">
    <property type="component" value="Unassembled WGS sequence"/>
</dbReference>
<feature type="compositionally biased region" description="Basic and acidic residues" evidence="1">
    <location>
        <begin position="249"/>
        <end position="259"/>
    </location>
</feature>
<protein>
    <submittedName>
        <fullName evidence="3">Carbohydrate-binding domain-containing protein</fullName>
    </submittedName>
</protein>
<evidence type="ECO:0000313" key="3">
    <source>
        <dbReference type="EMBL" id="MBC3898122.1"/>
    </source>
</evidence>
<sequence>MKRNKPSGWFFINLEVIMKKSTLSMISAMTILSLSFSTSVFAASDQTTTISTTTTTAVSNSVGVEYRGHIQNTGDYPLDNTWIQGPTELGTEGQGLRLEGFWIELTGTVPENAHIEYQVHVQNEGWMDWVSDGEFAGTRDKSQRIEAIRIRLVDDDGNALSGYSVEYRGHIQDQGDTDWVADGAELGTTGLSRRLEALEIQILQTDTDNSDSDGADSGSTDSDDETSENTDDSTSSSAAIASPTSTIVVDKEFSNREQDSSYDPSTATQAVFNGTDIQVTGAGATTGNGILTISKEGTYVVTGNLTEGQIRVETTDTEKVQLVLNGVTIHNSNSAPIYLKSANKVFITLADGTTNTLTDGTEYIQTDDNTVDAVIFSKADLAINGSGTLNITANYKHGIVSKDDLVITDGIFNIESVKAGLNGKDALKIKDGIFNISSSAGKGLTSKHDSDTTKGYVYIAGGTFNIANCTEGIEGTAIVIEGGDIDVTATDDGLNAASETTTDTETTETTETAQIPGGGQTPAGGGGMMAADTNAYISIAGGTIRLNATGDGIDSNGDLYISGGTLYVDGPTSDGDGAMDYDGSADVSGGNIVIVGSSGMAQSFSTTSTQASILYNLTSKIAAGTEISLKDSSGKVLVSYTPEKAYQSVVISTPAMSVGSTYTLTAGSQTIAIEQTTIVTSNGNTGTGVPGGTRPDPGTTPPTPPTGTAVRS</sequence>
<feature type="region of interest" description="Disordered" evidence="1">
    <location>
        <begin position="204"/>
        <end position="267"/>
    </location>
</feature>
<feature type="compositionally biased region" description="Low complexity" evidence="1">
    <location>
        <begin position="499"/>
        <end position="515"/>
    </location>
</feature>
<dbReference type="EMBL" id="WJBE01000001">
    <property type="protein sequence ID" value="MBC3898122.1"/>
    <property type="molecule type" value="Genomic_DNA"/>
</dbReference>
<evidence type="ECO:0000313" key="4">
    <source>
        <dbReference type="Proteomes" id="UP000622405"/>
    </source>
</evidence>
<keyword evidence="4" id="KW-1185">Reference proteome</keyword>
<comment type="caution">
    <text evidence="3">The sequence shown here is derived from an EMBL/GenBank/DDBJ whole genome shotgun (WGS) entry which is preliminary data.</text>
</comment>
<feature type="compositionally biased region" description="Low complexity" evidence="1">
    <location>
        <begin position="232"/>
        <end position="247"/>
    </location>
</feature>
<name>A0ABR6YSF9_9FIRM</name>
<gene>
    <name evidence="3" type="ORF">GH811_00650</name>
</gene>
<feature type="chain" id="PRO_5046855086" evidence="2">
    <location>
        <begin position="43"/>
        <end position="712"/>
    </location>
</feature>
<reference evidence="3 4" key="1">
    <citation type="journal article" date="2020" name="mSystems">
        <title>Defining Genomic and Predicted Metabolic Features of the Acetobacterium Genus.</title>
        <authorList>
            <person name="Ross D.E."/>
            <person name="Marshall C.W."/>
            <person name="Gulliver D."/>
            <person name="May H.D."/>
            <person name="Norman R.S."/>
        </authorList>
    </citation>
    <scope>NUCLEOTIDE SEQUENCE [LARGE SCALE GENOMIC DNA]</scope>
    <source>
        <strain evidence="3 4">DSM 4132</strain>
    </source>
</reference>
<keyword evidence="2" id="KW-0732">Signal</keyword>
<proteinExistence type="predicted"/>
<dbReference type="InterPro" id="IPR025584">
    <property type="entry name" value="Cthe_2159"/>
</dbReference>
<dbReference type="Pfam" id="PF07538">
    <property type="entry name" value="ChW"/>
    <property type="match status" value="3"/>
</dbReference>
<dbReference type="Pfam" id="PF14262">
    <property type="entry name" value="Cthe_2159"/>
    <property type="match status" value="1"/>
</dbReference>
<evidence type="ECO:0000256" key="1">
    <source>
        <dbReference type="SAM" id="MobiDB-lite"/>
    </source>
</evidence>
<feature type="compositionally biased region" description="Acidic residues" evidence="1">
    <location>
        <begin position="221"/>
        <end position="231"/>
    </location>
</feature>
<feature type="region of interest" description="Disordered" evidence="1">
    <location>
        <begin position="678"/>
        <end position="712"/>
    </location>
</feature>
<evidence type="ECO:0000256" key="2">
    <source>
        <dbReference type="SAM" id="SignalP"/>
    </source>
</evidence>
<dbReference type="InterPro" id="IPR006637">
    <property type="entry name" value="ChW"/>
</dbReference>
<feature type="region of interest" description="Disordered" evidence="1">
    <location>
        <begin position="496"/>
        <end position="523"/>
    </location>
</feature>